<dbReference type="PANTHER" id="PTHR31215">
    <property type="entry name" value="OS05G0510400 PROTEIN-RELATED"/>
    <property type="match status" value="1"/>
</dbReference>
<proteinExistence type="predicted"/>
<dbReference type="Pfam" id="PF12937">
    <property type="entry name" value="F-box-like"/>
    <property type="match status" value="1"/>
</dbReference>
<accession>A0A6L2NP99</accession>
<dbReference type="EMBL" id="BKCJ010009693">
    <property type="protein sequence ID" value="GEU88178.1"/>
    <property type="molecule type" value="Genomic_DNA"/>
</dbReference>
<comment type="caution">
    <text evidence="2">The sequence shown here is derived from an EMBL/GenBank/DDBJ whole genome shotgun (WGS) entry which is preliminary data.</text>
</comment>
<feature type="domain" description="F-box" evidence="1">
    <location>
        <begin position="6"/>
        <end position="55"/>
    </location>
</feature>
<organism evidence="2">
    <name type="scientific">Tanacetum cinerariifolium</name>
    <name type="common">Dalmatian daisy</name>
    <name type="synonym">Chrysanthemum cinerariifolium</name>
    <dbReference type="NCBI Taxonomy" id="118510"/>
    <lineage>
        <taxon>Eukaryota</taxon>
        <taxon>Viridiplantae</taxon>
        <taxon>Streptophyta</taxon>
        <taxon>Embryophyta</taxon>
        <taxon>Tracheophyta</taxon>
        <taxon>Spermatophyta</taxon>
        <taxon>Magnoliopsida</taxon>
        <taxon>eudicotyledons</taxon>
        <taxon>Gunneridae</taxon>
        <taxon>Pentapetalae</taxon>
        <taxon>asterids</taxon>
        <taxon>campanulids</taxon>
        <taxon>Asterales</taxon>
        <taxon>Asteraceae</taxon>
        <taxon>Asteroideae</taxon>
        <taxon>Anthemideae</taxon>
        <taxon>Anthemidinae</taxon>
        <taxon>Tanacetum</taxon>
    </lineage>
</organism>
<sequence>MKKINKSTFDDLPDEIVLQVLSKISDLKTLCICELVSKRFYRTVLQVEAISFTSLTYSLVHPLDMSLNISNAFTLTKSFKSAMLSLKKFTRVKSICIQLSSSYNNPLLFKWTIKFGNKLDSLLFLSPNSIYHNRVLYDKQNSHGEEDKDVKVKSIFLSLMDANISHSMLLCCIEHIPLLENISITDSSKRRMISYSGKKITGIRNSLNPPYETIEHMLLIPINVLRRVGHCYVPLLKLPISGFIMKGVTLSLWEREDLPDVNSLLKTGVLDDDFEDEEEGAYYEAMKEMLKELRG</sequence>
<dbReference type="AlphaFoldDB" id="A0A6L2NP99"/>
<evidence type="ECO:0000259" key="1">
    <source>
        <dbReference type="PROSITE" id="PS50181"/>
    </source>
</evidence>
<evidence type="ECO:0000313" key="2">
    <source>
        <dbReference type="EMBL" id="GEU88178.1"/>
    </source>
</evidence>
<dbReference type="InterPro" id="IPR001810">
    <property type="entry name" value="F-box_dom"/>
</dbReference>
<dbReference type="InterPro" id="IPR036047">
    <property type="entry name" value="F-box-like_dom_sf"/>
</dbReference>
<protein>
    <recommendedName>
        <fullName evidence="1">F-box domain-containing protein</fullName>
    </recommendedName>
</protein>
<dbReference type="PROSITE" id="PS50181">
    <property type="entry name" value="FBOX"/>
    <property type="match status" value="1"/>
</dbReference>
<dbReference type="Gene3D" id="1.20.1280.50">
    <property type="match status" value="1"/>
</dbReference>
<gene>
    <name evidence="2" type="ORF">Tci_060156</name>
</gene>
<name>A0A6L2NP99_TANCI</name>
<dbReference type="InterPro" id="IPR044809">
    <property type="entry name" value="AUF1-like"/>
</dbReference>
<dbReference type="SUPFAM" id="SSF81383">
    <property type="entry name" value="F-box domain"/>
    <property type="match status" value="1"/>
</dbReference>
<reference evidence="2" key="1">
    <citation type="journal article" date="2019" name="Sci. Rep.">
        <title>Draft genome of Tanacetum cinerariifolium, the natural source of mosquito coil.</title>
        <authorList>
            <person name="Yamashiro T."/>
            <person name="Shiraishi A."/>
            <person name="Satake H."/>
            <person name="Nakayama K."/>
        </authorList>
    </citation>
    <scope>NUCLEOTIDE SEQUENCE</scope>
</reference>
<dbReference type="SMART" id="SM00256">
    <property type="entry name" value="FBOX"/>
    <property type="match status" value="1"/>
</dbReference>